<feature type="compositionally biased region" description="Gly residues" evidence="10">
    <location>
        <begin position="47"/>
        <end position="56"/>
    </location>
</feature>
<keyword evidence="15" id="KW-1185">Reference proteome</keyword>
<dbReference type="OrthoDB" id="3663940at2"/>
<feature type="domain" description="Peptidase S11 D-alanyl-D-alanine carboxypeptidase A N-terminal" evidence="13">
    <location>
        <begin position="76"/>
        <end position="296"/>
    </location>
</feature>
<evidence type="ECO:0000256" key="8">
    <source>
        <dbReference type="PIRSR" id="PIRSR618044-2"/>
    </source>
</evidence>
<gene>
    <name evidence="14" type="ORF">E7Y31_06755</name>
</gene>
<dbReference type="Gene3D" id="3.40.710.10">
    <property type="entry name" value="DD-peptidase/beta-lactamase superfamily"/>
    <property type="match status" value="1"/>
</dbReference>
<keyword evidence="6" id="KW-0961">Cell wall biogenesis/degradation</keyword>
<evidence type="ECO:0000256" key="12">
    <source>
        <dbReference type="SAM" id="SignalP"/>
    </source>
</evidence>
<dbReference type="PANTHER" id="PTHR21581:SF33">
    <property type="entry name" value="D-ALANYL-D-ALANINE CARBOXYPEPTIDASE DACB"/>
    <property type="match status" value="1"/>
</dbReference>
<feature type="signal peptide" evidence="12">
    <location>
        <begin position="1"/>
        <end position="16"/>
    </location>
</feature>
<evidence type="ECO:0000256" key="9">
    <source>
        <dbReference type="RuleBase" id="RU004016"/>
    </source>
</evidence>
<evidence type="ECO:0000256" key="6">
    <source>
        <dbReference type="ARBA" id="ARBA00023316"/>
    </source>
</evidence>
<dbReference type="Pfam" id="PF00768">
    <property type="entry name" value="Peptidase_S11"/>
    <property type="match status" value="1"/>
</dbReference>
<dbReference type="AlphaFoldDB" id="A0A4V3Z7S7"/>
<keyword evidence="11" id="KW-0812">Transmembrane</keyword>
<feature type="compositionally biased region" description="Basic and acidic residues" evidence="10">
    <location>
        <begin position="537"/>
        <end position="556"/>
    </location>
</feature>
<evidence type="ECO:0000313" key="15">
    <source>
        <dbReference type="Proteomes" id="UP000305282"/>
    </source>
</evidence>
<feature type="active site" description="Acyl-ester intermediate" evidence="7">
    <location>
        <position position="107"/>
    </location>
</feature>
<sequence>MGLLFAPAAWFAPALAATMAAMPAAPDAGGQAIGSAQAGAGAGAGAVAGAEAGGQSGPAAAPAPAPGGSPAPPAPAGLTAQAWLVADAGSGAILAASRPHAQDLPASTMKILTALTVLPGLPPDRVITIDDNPPRVDGTKVGLVPGVGYTVRDLATAMMISSGNDATVALVEASGGAAAVLPRMNALAKSLGARETVAGDPTGLDSPGQVTSVYDLAVLGRAALNDPSVRGYLTIPQASLAGRGDQRFEIQNHNSLLRTYDGAIGVKNGYTVAAGATFVGAATRGGRTVIVALLRAAPAYGVDARALLDWGFAHADQVTPIGYLPNSARSGAGDAARPTAAAAAAQAVARPAAAPGHRAANHAGGLITGIGPMTWGALGFTVGACIVTVLMRRAARRHRRRPGLGQTVVGTSPAGPPARAVRRLGARPRRLVPPQPASPEVSDGWRRRSNARSLAISVASELVVTDPTETSTGPVRLPGTADWTGSRGIESSSGPFESDPFGPDAFESDPFESDPFESDPFGPDAFGPDAFGPDAFDGDRFGSDELDAVERDESDAGRFAGDGSNRSGSGVAVPRADGESAPWESADRGASRFGDAFGR</sequence>
<keyword evidence="14" id="KW-0121">Carboxypeptidase</keyword>
<organism evidence="14 15">
    <name type="scientific">Candidatus Frankia alpina</name>
    <dbReference type="NCBI Taxonomy" id="2699483"/>
    <lineage>
        <taxon>Bacteria</taxon>
        <taxon>Bacillati</taxon>
        <taxon>Actinomycetota</taxon>
        <taxon>Actinomycetes</taxon>
        <taxon>Frankiales</taxon>
        <taxon>Frankiaceae</taxon>
        <taxon>Frankia</taxon>
    </lineage>
</organism>
<feature type="active site" description="Proton acceptor" evidence="7">
    <location>
        <position position="110"/>
    </location>
</feature>
<evidence type="ECO:0000313" key="14">
    <source>
        <dbReference type="EMBL" id="THJ75229.1"/>
    </source>
</evidence>
<protein>
    <submittedName>
        <fullName evidence="14">D-alanyl-D-alanine carboxypeptidase</fullName>
    </submittedName>
</protein>
<dbReference type="PANTHER" id="PTHR21581">
    <property type="entry name" value="D-ALANYL-D-ALANINE CARBOXYPEPTIDASE"/>
    <property type="match status" value="1"/>
</dbReference>
<dbReference type="InterPro" id="IPR001967">
    <property type="entry name" value="Peptidase_S11_N"/>
</dbReference>
<evidence type="ECO:0000256" key="1">
    <source>
        <dbReference type="ARBA" id="ARBA00007164"/>
    </source>
</evidence>
<dbReference type="EMBL" id="SSXH01000106">
    <property type="protein sequence ID" value="THJ75229.1"/>
    <property type="molecule type" value="Genomic_DNA"/>
</dbReference>
<keyword evidence="3" id="KW-0378">Hydrolase</keyword>
<evidence type="ECO:0000256" key="5">
    <source>
        <dbReference type="ARBA" id="ARBA00022984"/>
    </source>
</evidence>
<feature type="region of interest" description="Disordered" evidence="10">
    <location>
        <begin position="396"/>
        <end position="447"/>
    </location>
</feature>
<evidence type="ECO:0000256" key="3">
    <source>
        <dbReference type="ARBA" id="ARBA00022801"/>
    </source>
</evidence>
<proteinExistence type="inferred from homology"/>
<name>A0A4V3Z7S7_9ACTN</name>
<evidence type="ECO:0000256" key="2">
    <source>
        <dbReference type="ARBA" id="ARBA00022729"/>
    </source>
</evidence>
<comment type="caution">
    <text evidence="14">The sequence shown here is derived from an EMBL/GenBank/DDBJ whole genome shotgun (WGS) entry which is preliminary data.</text>
</comment>
<evidence type="ECO:0000256" key="7">
    <source>
        <dbReference type="PIRSR" id="PIRSR618044-1"/>
    </source>
</evidence>
<reference evidence="14 15" key="1">
    <citation type="submission" date="2019-04" db="EMBL/GenBank/DDBJ databases">
        <title>Draft genome sequences for three unisolated Alnus-infective Frankia Sp+ strains, AgTrS, AiOr and AvVan, the first sequenced Frankia strains able to sporulate in-planta.</title>
        <authorList>
            <person name="Bethencourt L."/>
            <person name="Vautrin F."/>
            <person name="Taib N."/>
            <person name="Dubost A."/>
            <person name="Castro-Garcia L."/>
            <person name="Imbaud O."/>
            <person name="Abrouk D."/>
            <person name="Fournier P."/>
            <person name="Briolay J."/>
            <person name="Nguyen A."/>
            <person name="Normand P."/>
            <person name="Fernandez M.P."/>
            <person name="Brochier-Armanet C."/>
            <person name="Herrera-Belaroussi A."/>
        </authorList>
    </citation>
    <scope>NUCLEOTIDE SEQUENCE [LARGE SCALE GENOMIC DNA]</scope>
    <source>
        <strain evidence="14 15">AvVan</strain>
    </source>
</reference>
<feature type="compositionally biased region" description="Pro residues" evidence="10">
    <location>
        <begin position="61"/>
        <end position="75"/>
    </location>
</feature>
<evidence type="ECO:0000256" key="4">
    <source>
        <dbReference type="ARBA" id="ARBA00022960"/>
    </source>
</evidence>
<feature type="compositionally biased region" description="Acidic residues" evidence="10">
    <location>
        <begin position="506"/>
        <end position="517"/>
    </location>
</feature>
<feature type="transmembrane region" description="Helical" evidence="11">
    <location>
        <begin position="373"/>
        <end position="391"/>
    </location>
</feature>
<dbReference type="SUPFAM" id="SSF56601">
    <property type="entry name" value="beta-lactamase/transpeptidase-like"/>
    <property type="match status" value="1"/>
</dbReference>
<evidence type="ECO:0000256" key="10">
    <source>
        <dbReference type="SAM" id="MobiDB-lite"/>
    </source>
</evidence>
<feature type="active site" evidence="7">
    <location>
        <position position="162"/>
    </location>
</feature>
<dbReference type="PRINTS" id="PR00725">
    <property type="entry name" value="DADACBPTASE1"/>
</dbReference>
<keyword evidence="5" id="KW-0573">Peptidoglycan synthesis</keyword>
<feature type="chain" id="PRO_5020629656" evidence="12">
    <location>
        <begin position="17"/>
        <end position="599"/>
    </location>
</feature>
<feature type="region of interest" description="Disordered" evidence="10">
    <location>
        <begin position="47"/>
        <end position="75"/>
    </location>
</feature>
<dbReference type="InterPro" id="IPR012338">
    <property type="entry name" value="Beta-lactam/transpept-like"/>
</dbReference>
<evidence type="ECO:0000259" key="13">
    <source>
        <dbReference type="Pfam" id="PF00768"/>
    </source>
</evidence>
<keyword evidence="14" id="KW-0645">Protease</keyword>
<dbReference type="GO" id="GO:0071555">
    <property type="term" value="P:cell wall organization"/>
    <property type="evidence" value="ECO:0007669"/>
    <property type="project" value="UniProtKB-KW"/>
</dbReference>
<keyword evidence="4" id="KW-0133">Cell shape</keyword>
<comment type="similarity">
    <text evidence="1 9">Belongs to the peptidase S11 family.</text>
</comment>
<dbReference type="GO" id="GO:0006508">
    <property type="term" value="P:proteolysis"/>
    <property type="evidence" value="ECO:0007669"/>
    <property type="project" value="InterPro"/>
</dbReference>
<keyword evidence="11" id="KW-0472">Membrane</keyword>
<evidence type="ECO:0000256" key="11">
    <source>
        <dbReference type="SAM" id="Phobius"/>
    </source>
</evidence>
<accession>A0A4V3Z7S7</accession>
<dbReference type="GO" id="GO:0009002">
    <property type="term" value="F:serine-type D-Ala-D-Ala carboxypeptidase activity"/>
    <property type="evidence" value="ECO:0007669"/>
    <property type="project" value="InterPro"/>
</dbReference>
<dbReference type="Proteomes" id="UP000305282">
    <property type="component" value="Unassembled WGS sequence"/>
</dbReference>
<feature type="region of interest" description="Disordered" evidence="10">
    <location>
        <begin position="465"/>
        <end position="599"/>
    </location>
</feature>
<keyword evidence="2 12" id="KW-0732">Signal</keyword>
<keyword evidence="11" id="KW-1133">Transmembrane helix</keyword>
<dbReference type="GO" id="GO:0009252">
    <property type="term" value="P:peptidoglycan biosynthetic process"/>
    <property type="evidence" value="ECO:0007669"/>
    <property type="project" value="UniProtKB-KW"/>
</dbReference>
<dbReference type="GO" id="GO:0008360">
    <property type="term" value="P:regulation of cell shape"/>
    <property type="evidence" value="ECO:0007669"/>
    <property type="project" value="UniProtKB-KW"/>
</dbReference>
<dbReference type="InterPro" id="IPR018044">
    <property type="entry name" value="Peptidase_S11"/>
</dbReference>
<feature type="compositionally biased region" description="Basic residues" evidence="10">
    <location>
        <begin position="420"/>
        <end position="430"/>
    </location>
</feature>
<feature type="binding site" evidence="8">
    <location>
        <position position="267"/>
    </location>
    <ligand>
        <name>substrate</name>
    </ligand>
</feature>